<evidence type="ECO:0000313" key="4">
    <source>
        <dbReference type="EMBL" id="MCW8087513.1"/>
    </source>
</evidence>
<feature type="domain" description="Glycosyltransferase 2-like" evidence="3">
    <location>
        <begin position="442"/>
        <end position="551"/>
    </location>
</feature>
<name>A0ABT3NZC3_9PROT</name>
<feature type="coiled-coil region" evidence="1">
    <location>
        <begin position="15"/>
        <end position="70"/>
    </location>
</feature>
<dbReference type="Gene3D" id="3.90.550.10">
    <property type="entry name" value="Spore Coat Polysaccharide Biosynthesis Protein SpsA, Chain A"/>
    <property type="match status" value="2"/>
</dbReference>
<feature type="compositionally biased region" description="Low complexity" evidence="2">
    <location>
        <begin position="107"/>
        <end position="126"/>
    </location>
</feature>
<dbReference type="InterPro" id="IPR001173">
    <property type="entry name" value="Glyco_trans_2-like"/>
</dbReference>
<feature type="region of interest" description="Disordered" evidence="2">
    <location>
        <begin position="105"/>
        <end position="126"/>
    </location>
</feature>
<dbReference type="GO" id="GO:0016757">
    <property type="term" value="F:glycosyltransferase activity"/>
    <property type="evidence" value="ECO:0007669"/>
    <property type="project" value="UniProtKB-KW"/>
</dbReference>
<dbReference type="CDD" id="cd04184">
    <property type="entry name" value="GT2_RfbC_Mx_like"/>
    <property type="match status" value="1"/>
</dbReference>
<gene>
    <name evidence="4" type="ORF">OF850_17950</name>
</gene>
<organism evidence="4 5">
    <name type="scientific">Sabulicella glaciei</name>
    <dbReference type="NCBI Taxonomy" id="2984948"/>
    <lineage>
        <taxon>Bacteria</taxon>
        <taxon>Pseudomonadati</taxon>
        <taxon>Pseudomonadota</taxon>
        <taxon>Alphaproteobacteria</taxon>
        <taxon>Acetobacterales</taxon>
        <taxon>Acetobacteraceae</taxon>
        <taxon>Sabulicella</taxon>
    </lineage>
</organism>
<comment type="caution">
    <text evidence="4">The sequence shown here is derived from an EMBL/GenBank/DDBJ whole genome shotgun (WGS) entry which is preliminary data.</text>
</comment>
<keyword evidence="1" id="KW-0175">Coiled coil</keyword>
<dbReference type="EC" id="2.4.-.-" evidence="4"/>
<evidence type="ECO:0000259" key="3">
    <source>
        <dbReference type="Pfam" id="PF00535"/>
    </source>
</evidence>
<evidence type="ECO:0000256" key="2">
    <source>
        <dbReference type="SAM" id="MobiDB-lite"/>
    </source>
</evidence>
<keyword evidence="5" id="KW-1185">Reference proteome</keyword>
<sequence length="732" mass="81782">MSDHKPAGAPADQEIRDLRARIQALQDELLLAEHRALHARAQAERYKRVAKEANREKEEAVRKIEGAYRVAREARHAAEAVLNSTLWRTMTPILATAKAVKSMRGRPAAPSASGFASPPGAYSEAAANAANEPLPQDRGPALDPEFFVRWISHSDALTDWDRGAIKEDVSRFSRRPVISVVMPVYNTPEAGLRRAVAAVRAQLYENWELCIADDASTAEHIRPFLEASAAQDSRIRWIARPTNGNICAATNSALSLAGGDYVVFLDHDDILSERALYEIAAAVNDAPDLEILYSDEDRIEENGDRRHTPYFKPGWDPDLLLGQNFVCHLAAYRRTLVEAVGGLRVGFEGSQDHDLILRASRLVEPHQIRHVPGLLYHWRTQSGSFSSEQLDRCIQAARVAVRDHLASRPDADGAQVVPHPNVPEFHRVVWPLPAEAPRVTTIIATRDRAELLRSATAGLLHRTNYANLEVVIVDNGSEQPEALTLLEELRQDPRVRVLQEPGPFNYSKLNNVGAAAASGEVLLLLNNDILVIEPDWLREMVSHAIRPGIGTVGAKLLFPDRTIQHAGVVLGIGDFADGPGVAGHFGLGDEQSDRGYFSHNFLTRTVSANTAACLTVRSEVFRHVGGFNEVDLAISFNDVDFCLRIQDLGLRHIWTPFAQLYHLESASRGRDDMTSESKVRAEREGRYMRERWGAVLDSDPYYNPHFSRWNHWYELEIPDRMPKRWKRDNRAT</sequence>
<dbReference type="EMBL" id="JAPFQI010000017">
    <property type="protein sequence ID" value="MCW8087513.1"/>
    <property type="molecule type" value="Genomic_DNA"/>
</dbReference>
<proteinExistence type="predicted"/>
<feature type="domain" description="Glycosyltransferase 2-like" evidence="3">
    <location>
        <begin position="179"/>
        <end position="340"/>
    </location>
</feature>
<accession>A0ABT3NZC3</accession>
<protein>
    <submittedName>
        <fullName evidence="4">Glycosyltransferase</fullName>
        <ecNumber evidence="4">2.4.-.-</ecNumber>
    </submittedName>
</protein>
<dbReference type="PANTHER" id="PTHR43179:SF7">
    <property type="entry name" value="RHAMNOSYLTRANSFERASE WBBL"/>
    <property type="match status" value="1"/>
</dbReference>
<dbReference type="RefSeq" id="WP_301591717.1">
    <property type="nucleotide sequence ID" value="NZ_JAPFQI010000017.1"/>
</dbReference>
<dbReference type="SUPFAM" id="SSF53448">
    <property type="entry name" value="Nucleotide-diphospho-sugar transferases"/>
    <property type="match status" value="2"/>
</dbReference>
<keyword evidence="4" id="KW-0808">Transferase</keyword>
<dbReference type="InterPro" id="IPR029044">
    <property type="entry name" value="Nucleotide-diphossugar_trans"/>
</dbReference>
<reference evidence="4 5" key="1">
    <citation type="submission" date="2022-10" db="EMBL/GenBank/DDBJ databases">
        <title>Roseococcus glaciei nov., sp. nov., isolated from glacier.</title>
        <authorList>
            <person name="Liu Q."/>
            <person name="Xin Y.-H."/>
        </authorList>
    </citation>
    <scope>NUCLEOTIDE SEQUENCE [LARGE SCALE GENOMIC DNA]</scope>
    <source>
        <strain evidence="4 5">MDT2-1-1</strain>
    </source>
</reference>
<evidence type="ECO:0000256" key="1">
    <source>
        <dbReference type="SAM" id="Coils"/>
    </source>
</evidence>
<keyword evidence="4" id="KW-0328">Glycosyltransferase</keyword>
<dbReference type="Pfam" id="PF00535">
    <property type="entry name" value="Glycos_transf_2"/>
    <property type="match status" value="2"/>
</dbReference>
<dbReference type="Proteomes" id="UP001526430">
    <property type="component" value="Unassembled WGS sequence"/>
</dbReference>
<dbReference type="PANTHER" id="PTHR43179">
    <property type="entry name" value="RHAMNOSYLTRANSFERASE WBBL"/>
    <property type="match status" value="1"/>
</dbReference>
<evidence type="ECO:0000313" key="5">
    <source>
        <dbReference type="Proteomes" id="UP001526430"/>
    </source>
</evidence>